<comment type="caution">
    <text evidence="1">The sequence shown here is derived from an EMBL/GenBank/DDBJ whole genome shotgun (WGS) entry which is preliminary data.</text>
</comment>
<evidence type="ECO:0000313" key="2">
    <source>
        <dbReference type="Proteomes" id="UP001212741"/>
    </source>
</evidence>
<proteinExistence type="predicted"/>
<protein>
    <submittedName>
        <fullName evidence="1">Uncharacterized protein</fullName>
    </submittedName>
</protein>
<evidence type="ECO:0000313" key="1">
    <source>
        <dbReference type="EMBL" id="MDB1838352.1"/>
    </source>
</evidence>
<dbReference type="AlphaFoldDB" id="A0AAW6ALW9"/>
<organism evidence="1 2">
    <name type="scientific">Collinsella aerofaciens</name>
    <dbReference type="NCBI Taxonomy" id="74426"/>
    <lineage>
        <taxon>Bacteria</taxon>
        <taxon>Bacillati</taxon>
        <taxon>Actinomycetota</taxon>
        <taxon>Coriobacteriia</taxon>
        <taxon>Coriobacteriales</taxon>
        <taxon>Coriobacteriaceae</taxon>
        <taxon>Collinsella</taxon>
    </lineage>
</organism>
<dbReference type="RefSeq" id="WP_271734449.1">
    <property type="nucleotide sequence ID" value="NZ_JAQLEA010000012.1"/>
</dbReference>
<name>A0AAW6ALW9_9ACTN</name>
<sequence length="337" mass="37122">MKTIGLISFTRADYPLLIGLLGVGYNIRVSTPCGILPDGVDVANLVNCKEIGIRNRINYVTTIDESDLVVVLSTKESATGLIEFSKHAETYAHSVNKKVVSQLATEQIESSKSDMQELALIPKIVVGNLYTPADSTITFSSIVSEMRKHHPNLCALSFNPLNEIWGCNTLSFDGGQSAVIKMNEQINIIIENDKSDLALLETPNVLMKYDDHIYGDYGLGSIAACRAFCPDLAIINIPYTIADYDIMLGLMPIIETLTQAEKVQFEITNEVLDATEGLETHRFQISYSSSDKAIQAARELRLRGMPCFSASLDPEESLLCCKTIENELLDFDIGVLK</sequence>
<reference evidence="1" key="1">
    <citation type="submission" date="2023-01" db="EMBL/GenBank/DDBJ databases">
        <title>Human gut microbiome strain richness.</title>
        <authorList>
            <person name="Chen-Liaw A."/>
        </authorList>
    </citation>
    <scope>NUCLEOTIDE SEQUENCE</scope>
    <source>
        <strain evidence="1">D54st1_D6_D54t1_190329</strain>
    </source>
</reference>
<accession>A0AAW6ALW9</accession>
<dbReference type="Proteomes" id="UP001212741">
    <property type="component" value="Unassembled WGS sequence"/>
</dbReference>
<gene>
    <name evidence="1" type="ORF">PMW86_01915</name>
</gene>
<dbReference type="EMBL" id="JAQLEC010000004">
    <property type="protein sequence ID" value="MDB1838352.1"/>
    <property type="molecule type" value="Genomic_DNA"/>
</dbReference>